<dbReference type="InterPro" id="IPR035911">
    <property type="entry name" value="MurE/MurF_N"/>
</dbReference>
<dbReference type="SUPFAM" id="SSF63418">
    <property type="entry name" value="MurE/MurF N-terminal domain"/>
    <property type="match status" value="1"/>
</dbReference>
<dbReference type="EMBL" id="AFUP01000001">
    <property type="protein sequence ID" value="EGV10594.1"/>
    <property type="molecule type" value="Genomic_DNA"/>
</dbReference>
<gene>
    <name evidence="1" type="ORF">HMPREF1042_0457</name>
</gene>
<accession>F9P4Q9</accession>
<dbReference type="Proteomes" id="UP000003287">
    <property type="component" value="Unassembled WGS sequence"/>
</dbReference>
<sequence length="81" mass="9728">MITIENALKILKNDHNFREIIDKGQYFYHYRGLVFEKISYDSRDVTASTLFFVKGDNFKKNFWEKRLNQAYGSTSVRRILK</sequence>
<evidence type="ECO:0000313" key="2">
    <source>
        <dbReference type="Proteomes" id="UP000003287"/>
    </source>
</evidence>
<reference evidence="1 2" key="1">
    <citation type="submission" date="2011-06" db="EMBL/GenBank/DDBJ databases">
        <authorList>
            <person name="Harkins D.M."/>
            <person name="Madupu R."/>
            <person name="Durkin A.S."/>
            <person name="Torralba M."/>
            <person name="Methe B."/>
            <person name="Sutton G.G."/>
            <person name="Nelson K.E."/>
        </authorList>
    </citation>
    <scope>NUCLEOTIDE SEQUENCE [LARGE SCALE GENOMIC DNA]</scope>
    <source>
        <strain evidence="1 2">SK1060</strain>
    </source>
</reference>
<organism evidence="1 2">
    <name type="scientific">Streptococcus constellatus subsp. pharyngis SK1060 = CCUG 46377</name>
    <dbReference type="NCBI Taxonomy" id="1035184"/>
    <lineage>
        <taxon>Bacteria</taxon>
        <taxon>Bacillati</taxon>
        <taxon>Bacillota</taxon>
        <taxon>Bacilli</taxon>
        <taxon>Lactobacillales</taxon>
        <taxon>Streptococcaceae</taxon>
        <taxon>Streptococcus</taxon>
        <taxon>Streptococcus anginosus group</taxon>
    </lineage>
</organism>
<proteinExistence type="predicted"/>
<protein>
    <submittedName>
        <fullName evidence="1">UDP-N-acetylmuramoyl-L-alanyl-D-glutamate--L-lysine ligase domain protein</fullName>
    </submittedName>
</protein>
<dbReference type="eggNOG" id="COG0769">
    <property type="taxonomic scope" value="Bacteria"/>
</dbReference>
<evidence type="ECO:0000313" key="1">
    <source>
        <dbReference type="EMBL" id="EGV10594.1"/>
    </source>
</evidence>
<name>F9P4Q9_STRCV</name>
<dbReference type="AlphaFoldDB" id="F9P4Q9"/>
<dbReference type="GO" id="GO:0016874">
    <property type="term" value="F:ligase activity"/>
    <property type="evidence" value="ECO:0007669"/>
    <property type="project" value="UniProtKB-KW"/>
</dbReference>
<keyword evidence="1" id="KW-0436">Ligase</keyword>